<reference evidence="2 3" key="1">
    <citation type="journal article" date="2019" name="Nat. Ecol. Evol.">
        <title>Megaphylogeny resolves global patterns of mushroom evolution.</title>
        <authorList>
            <person name="Varga T."/>
            <person name="Krizsan K."/>
            <person name="Foldi C."/>
            <person name="Dima B."/>
            <person name="Sanchez-Garcia M."/>
            <person name="Sanchez-Ramirez S."/>
            <person name="Szollosi G.J."/>
            <person name="Szarkandi J.G."/>
            <person name="Papp V."/>
            <person name="Albert L."/>
            <person name="Andreopoulos W."/>
            <person name="Angelini C."/>
            <person name="Antonin V."/>
            <person name="Barry K.W."/>
            <person name="Bougher N.L."/>
            <person name="Buchanan P."/>
            <person name="Buyck B."/>
            <person name="Bense V."/>
            <person name="Catcheside P."/>
            <person name="Chovatia M."/>
            <person name="Cooper J."/>
            <person name="Damon W."/>
            <person name="Desjardin D."/>
            <person name="Finy P."/>
            <person name="Geml J."/>
            <person name="Haridas S."/>
            <person name="Hughes K."/>
            <person name="Justo A."/>
            <person name="Karasinski D."/>
            <person name="Kautmanova I."/>
            <person name="Kiss B."/>
            <person name="Kocsube S."/>
            <person name="Kotiranta H."/>
            <person name="LaButti K.M."/>
            <person name="Lechner B.E."/>
            <person name="Liimatainen K."/>
            <person name="Lipzen A."/>
            <person name="Lukacs Z."/>
            <person name="Mihaltcheva S."/>
            <person name="Morgado L.N."/>
            <person name="Niskanen T."/>
            <person name="Noordeloos M.E."/>
            <person name="Ohm R.A."/>
            <person name="Ortiz-Santana B."/>
            <person name="Ovrebo C."/>
            <person name="Racz N."/>
            <person name="Riley R."/>
            <person name="Savchenko A."/>
            <person name="Shiryaev A."/>
            <person name="Soop K."/>
            <person name="Spirin V."/>
            <person name="Szebenyi C."/>
            <person name="Tomsovsky M."/>
            <person name="Tulloss R.E."/>
            <person name="Uehling J."/>
            <person name="Grigoriev I.V."/>
            <person name="Vagvolgyi C."/>
            <person name="Papp T."/>
            <person name="Martin F.M."/>
            <person name="Miettinen O."/>
            <person name="Hibbett D.S."/>
            <person name="Nagy L.G."/>
        </authorList>
    </citation>
    <scope>NUCLEOTIDE SEQUENCE [LARGE SCALE GENOMIC DNA]</scope>
    <source>
        <strain evidence="2 3">CBS 309.79</strain>
    </source>
</reference>
<dbReference type="EMBL" id="ML178889">
    <property type="protein sequence ID" value="TFK95368.1"/>
    <property type="molecule type" value="Genomic_DNA"/>
</dbReference>
<evidence type="ECO:0000313" key="2">
    <source>
        <dbReference type="EMBL" id="TFK95368.1"/>
    </source>
</evidence>
<keyword evidence="3" id="KW-1185">Reference proteome</keyword>
<feature type="compositionally biased region" description="Gly residues" evidence="1">
    <location>
        <begin position="99"/>
        <end position="112"/>
    </location>
</feature>
<evidence type="ECO:0000256" key="1">
    <source>
        <dbReference type="SAM" id="MobiDB-lite"/>
    </source>
</evidence>
<gene>
    <name evidence="2" type="ORF">BDV98DRAFT_598653</name>
</gene>
<dbReference type="Proteomes" id="UP000305067">
    <property type="component" value="Unassembled WGS sequence"/>
</dbReference>
<accession>A0A5C3Q581</accession>
<name>A0A5C3Q581_9AGAR</name>
<organism evidence="2 3">
    <name type="scientific">Pterulicium gracile</name>
    <dbReference type="NCBI Taxonomy" id="1884261"/>
    <lineage>
        <taxon>Eukaryota</taxon>
        <taxon>Fungi</taxon>
        <taxon>Dikarya</taxon>
        <taxon>Basidiomycota</taxon>
        <taxon>Agaricomycotina</taxon>
        <taxon>Agaricomycetes</taxon>
        <taxon>Agaricomycetidae</taxon>
        <taxon>Agaricales</taxon>
        <taxon>Pleurotineae</taxon>
        <taxon>Pterulaceae</taxon>
        <taxon>Pterulicium</taxon>
    </lineage>
</organism>
<feature type="region of interest" description="Disordered" evidence="1">
    <location>
        <begin position="75"/>
        <end position="117"/>
    </location>
</feature>
<proteinExistence type="predicted"/>
<dbReference type="AlphaFoldDB" id="A0A5C3Q581"/>
<feature type="compositionally biased region" description="Basic residues" evidence="1">
    <location>
        <begin position="83"/>
        <end position="97"/>
    </location>
</feature>
<sequence length="242" mass="26770">MSKQKSHFDWLDNNHIEFSEYVKGVLPLCSLPSAYNHLAATYFATHTMSKITWSYVETMVIGEFTRVKTKAKANQSDPDTVHAARKGKACCSKKRHNGNGNGNGYGNNGNGKGRNHEQSHFAQSIALVDRLTIADNSEPTPTLIDCIAEPSLLQRVAAEMLTFPASSVESDGGVYPNWKKEVNFARRNGIPVNNKNMGMINNLHKVPEHAPLFESDSPPRLIKRLRSSSPSTSLTMSLTLRT</sequence>
<protein>
    <submittedName>
        <fullName evidence="2">Uncharacterized protein</fullName>
    </submittedName>
</protein>
<evidence type="ECO:0000313" key="3">
    <source>
        <dbReference type="Proteomes" id="UP000305067"/>
    </source>
</evidence>